<dbReference type="Proteomes" id="UP000502823">
    <property type="component" value="Unassembled WGS sequence"/>
</dbReference>
<dbReference type="AlphaFoldDB" id="A0A6L2PEP1"/>
<comment type="caution">
    <text evidence="2">The sequence shown here is derived from an EMBL/GenBank/DDBJ whole genome shotgun (WGS) entry which is preliminary data.</text>
</comment>
<evidence type="ECO:0000313" key="2">
    <source>
        <dbReference type="EMBL" id="GFG29015.1"/>
    </source>
</evidence>
<organism evidence="2 3">
    <name type="scientific">Coptotermes formosanus</name>
    <name type="common">Formosan subterranean termite</name>
    <dbReference type="NCBI Taxonomy" id="36987"/>
    <lineage>
        <taxon>Eukaryota</taxon>
        <taxon>Metazoa</taxon>
        <taxon>Ecdysozoa</taxon>
        <taxon>Arthropoda</taxon>
        <taxon>Hexapoda</taxon>
        <taxon>Insecta</taxon>
        <taxon>Pterygota</taxon>
        <taxon>Neoptera</taxon>
        <taxon>Polyneoptera</taxon>
        <taxon>Dictyoptera</taxon>
        <taxon>Blattodea</taxon>
        <taxon>Blattoidea</taxon>
        <taxon>Termitoidae</taxon>
        <taxon>Rhinotermitidae</taxon>
        <taxon>Coptotermes</taxon>
    </lineage>
</organism>
<gene>
    <name evidence="2" type="ORF">Cfor_10558</name>
</gene>
<accession>A0A6L2PEP1</accession>
<proteinExistence type="predicted"/>
<feature type="non-terminal residue" evidence="2">
    <location>
        <position position="1"/>
    </location>
</feature>
<dbReference type="EMBL" id="BLKM01000109">
    <property type="protein sequence ID" value="GFG29015.1"/>
    <property type="molecule type" value="Genomic_DNA"/>
</dbReference>
<feature type="compositionally biased region" description="Polar residues" evidence="1">
    <location>
        <begin position="8"/>
        <end position="17"/>
    </location>
</feature>
<dbReference type="OrthoDB" id="5915976at2759"/>
<protein>
    <submittedName>
        <fullName evidence="2">Uncharacterized protein</fullName>
    </submittedName>
</protein>
<dbReference type="InParanoid" id="A0A6L2PEP1"/>
<sequence length="92" mass="10122">SDMPLCDTDSQLSSPIHQTEGHFSAEQNEMESQEDAEATHLKVGKSGARLARLAVLAENIRHWEDDLSRRADVVSHDVRKPGTGAVDSLRTL</sequence>
<feature type="region of interest" description="Disordered" evidence="1">
    <location>
        <begin position="1"/>
        <end position="20"/>
    </location>
</feature>
<evidence type="ECO:0000313" key="3">
    <source>
        <dbReference type="Proteomes" id="UP000502823"/>
    </source>
</evidence>
<reference evidence="3" key="1">
    <citation type="submission" date="2020-01" db="EMBL/GenBank/DDBJ databases">
        <title>Draft genome sequence of the Termite Coptotermes fromosanus.</title>
        <authorList>
            <person name="Itakura S."/>
            <person name="Yosikawa Y."/>
            <person name="Umezawa K."/>
        </authorList>
    </citation>
    <scope>NUCLEOTIDE SEQUENCE [LARGE SCALE GENOMIC DNA]</scope>
</reference>
<keyword evidence="3" id="KW-1185">Reference proteome</keyword>
<name>A0A6L2PEP1_COPFO</name>
<evidence type="ECO:0000256" key="1">
    <source>
        <dbReference type="SAM" id="MobiDB-lite"/>
    </source>
</evidence>